<dbReference type="PRINTS" id="PR00337">
    <property type="entry name" value="LEUILEVALBP"/>
</dbReference>
<feature type="signal peptide" evidence="5">
    <location>
        <begin position="1"/>
        <end position="24"/>
    </location>
</feature>
<comment type="caution">
    <text evidence="7">The sequence shown here is derived from an EMBL/GenBank/DDBJ whole genome shotgun (WGS) entry which is preliminary data.</text>
</comment>
<keyword evidence="2" id="KW-0813">Transport</keyword>
<evidence type="ECO:0000256" key="1">
    <source>
        <dbReference type="ARBA" id="ARBA00010062"/>
    </source>
</evidence>
<keyword evidence="4" id="KW-0029">Amino-acid transport</keyword>
<dbReference type="InterPro" id="IPR028081">
    <property type="entry name" value="Leu-bd"/>
</dbReference>
<name>A0ABV8UKC5_9PROT</name>
<evidence type="ECO:0000313" key="7">
    <source>
        <dbReference type="EMBL" id="MFC4351311.1"/>
    </source>
</evidence>
<evidence type="ECO:0000259" key="6">
    <source>
        <dbReference type="Pfam" id="PF13458"/>
    </source>
</evidence>
<evidence type="ECO:0000256" key="3">
    <source>
        <dbReference type="ARBA" id="ARBA00022729"/>
    </source>
</evidence>
<evidence type="ECO:0000256" key="5">
    <source>
        <dbReference type="SAM" id="SignalP"/>
    </source>
</evidence>
<keyword evidence="3 5" id="KW-0732">Signal</keyword>
<dbReference type="InterPro" id="IPR028082">
    <property type="entry name" value="Peripla_BP_I"/>
</dbReference>
<accession>A0ABV8UKC5</accession>
<comment type="similarity">
    <text evidence="1">Belongs to the leucine-binding protein family.</text>
</comment>
<dbReference type="CDD" id="cd06342">
    <property type="entry name" value="PBP1_ABC_LIVBP-like"/>
    <property type="match status" value="1"/>
</dbReference>
<evidence type="ECO:0000256" key="2">
    <source>
        <dbReference type="ARBA" id="ARBA00022448"/>
    </source>
</evidence>
<feature type="chain" id="PRO_5047342471" evidence="5">
    <location>
        <begin position="25"/>
        <end position="370"/>
    </location>
</feature>
<dbReference type="SUPFAM" id="SSF53822">
    <property type="entry name" value="Periplasmic binding protein-like I"/>
    <property type="match status" value="1"/>
</dbReference>
<evidence type="ECO:0000256" key="4">
    <source>
        <dbReference type="ARBA" id="ARBA00022970"/>
    </source>
</evidence>
<reference evidence="8" key="1">
    <citation type="journal article" date="2019" name="Int. J. Syst. Evol. Microbiol.">
        <title>The Global Catalogue of Microorganisms (GCM) 10K type strain sequencing project: providing services to taxonomists for standard genome sequencing and annotation.</title>
        <authorList>
            <consortium name="The Broad Institute Genomics Platform"/>
            <consortium name="The Broad Institute Genome Sequencing Center for Infectious Disease"/>
            <person name="Wu L."/>
            <person name="Ma J."/>
        </authorList>
    </citation>
    <scope>NUCLEOTIDE SEQUENCE [LARGE SCALE GENOMIC DNA]</scope>
    <source>
        <strain evidence="8">CECT 8472</strain>
    </source>
</reference>
<feature type="domain" description="Leucine-binding protein" evidence="6">
    <location>
        <begin position="25"/>
        <end position="364"/>
    </location>
</feature>
<dbReference type="Pfam" id="PF13458">
    <property type="entry name" value="Peripla_BP_6"/>
    <property type="match status" value="1"/>
</dbReference>
<protein>
    <submittedName>
        <fullName evidence="7">Branched-chain amino acid ABC transporter substrate-binding protein</fullName>
    </submittedName>
</protein>
<proteinExistence type="inferred from homology"/>
<dbReference type="Gene3D" id="3.40.50.2300">
    <property type="match status" value="2"/>
</dbReference>
<keyword evidence="8" id="KW-1185">Reference proteome</keyword>
<sequence length="370" mass="39867">MNKYSIAIAAAVAFSGATLAVAQAEVKIATVGPLTGQYASFGEQMQRGLQKAVEDLNANGGINGEEVVAIIEDDACDPKQAVAAANKLAGEGVSFVAGHFCSGSSIPASSVYMESDILQISPASTNPDFTDKPFEEGWYNVFRTCGRDDAQGIVAGNYLADNYANGEIAILHDKTAYGKGLADQTKAQLNKRGIEEAVYEAYTAGERDYSALVSKLKAEGIKAMYVGGYHTEAGLMIRQAREQNYEPQLVSGDALVTEEYWNITGDAGEGTIMTFAPDPRKLSEAAELVEEFRADGYEPEGYTLYTYAAVQVWAQAAEDTGSFETMTLSEAIKGNTFNTVIGEITFDEKGDPADPNYVWYVWKDGNYSEM</sequence>
<dbReference type="Proteomes" id="UP001595799">
    <property type="component" value="Unassembled WGS sequence"/>
</dbReference>
<gene>
    <name evidence="7" type="ORF">ACFOW6_07130</name>
</gene>
<dbReference type="InterPro" id="IPR000709">
    <property type="entry name" value="Leu_Ile_Val-bd"/>
</dbReference>
<dbReference type="RefSeq" id="WP_382421646.1">
    <property type="nucleotide sequence ID" value="NZ_JBHSCW010000003.1"/>
</dbReference>
<evidence type="ECO:0000313" key="8">
    <source>
        <dbReference type="Proteomes" id="UP001595799"/>
    </source>
</evidence>
<dbReference type="PANTHER" id="PTHR47151">
    <property type="entry name" value="LEU/ILE/VAL-BINDING ABC TRANSPORTER SUBUNIT"/>
    <property type="match status" value="1"/>
</dbReference>
<organism evidence="7 8">
    <name type="scientific">Fodinicurvata halophila</name>
    <dbReference type="NCBI Taxonomy" id="1419723"/>
    <lineage>
        <taxon>Bacteria</taxon>
        <taxon>Pseudomonadati</taxon>
        <taxon>Pseudomonadota</taxon>
        <taxon>Alphaproteobacteria</taxon>
        <taxon>Rhodospirillales</taxon>
        <taxon>Rhodovibrionaceae</taxon>
        <taxon>Fodinicurvata</taxon>
    </lineage>
</organism>
<dbReference type="EMBL" id="JBHSCW010000003">
    <property type="protein sequence ID" value="MFC4351311.1"/>
    <property type="molecule type" value="Genomic_DNA"/>
</dbReference>
<dbReference type="PANTHER" id="PTHR47151:SF2">
    <property type="entry name" value="AMINO ACID BINDING PROTEIN"/>
    <property type="match status" value="1"/>
</dbReference>